<name>A0ABV0Y531_9TELE</name>
<gene>
    <name evidence="1" type="ORF">AMECASPLE_026066</name>
</gene>
<accession>A0ABV0Y531</accession>
<dbReference type="EMBL" id="JAHRIP010021436">
    <property type="protein sequence ID" value="MEQ2288752.1"/>
    <property type="molecule type" value="Genomic_DNA"/>
</dbReference>
<dbReference type="Proteomes" id="UP001469553">
    <property type="component" value="Unassembled WGS sequence"/>
</dbReference>
<protein>
    <submittedName>
        <fullName evidence="1">Uncharacterized protein</fullName>
    </submittedName>
</protein>
<proteinExistence type="predicted"/>
<keyword evidence="2" id="KW-1185">Reference proteome</keyword>
<evidence type="ECO:0000313" key="1">
    <source>
        <dbReference type="EMBL" id="MEQ2288752.1"/>
    </source>
</evidence>
<comment type="caution">
    <text evidence="1">The sequence shown here is derived from an EMBL/GenBank/DDBJ whole genome shotgun (WGS) entry which is preliminary data.</text>
</comment>
<organism evidence="1 2">
    <name type="scientific">Ameca splendens</name>
    <dbReference type="NCBI Taxonomy" id="208324"/>
    <lineage>
        <taxon>Eukaryota</taxon>
        <taxon>Metazoa</taxon>
        <taxon>Chordata</taxon>
        <taxon>Craniata</taxon>
        <taxon>Vertebrata</taxon>
        <taxon>Euteleostomi</taxon>
        <taxon>Actinopterygii</taxon>
        <taxon>Neopterygii</taxon>
        <taxon>Teleostei</taxon>
        <taxon>Neoteleostei</taxon>
        <taxon>Acanthomorphata</taxon>
        <taxon>Ovalentaria</taxon>
        <taxon>Atherinomorphae</taxon>
        <taxon>Cyprinodontiformes</taxon>
        <taxon>Goodeidae</taxon>
        <taxon>Ameca</taxon>
    </lineage>
</organism>
<reference evidence="1 2" key="1">
    <citation type="submission" date="2021-06" db="EMBL/GenBank/DDBJ databases">
        <authorList>
            <person name="Palmer J.M."/>
        </authorList>
    </citation>
    <scope>NUCLEOTIDE SEQUENCE [LARGE SCALE GENOMIC DNA]</scope>
    <source>
        <strain evidence="1 2">AS_MEX2019</strain>
        <tissue evidence="1">Muscle</tissue>
    </source>
</reference>
<evidence type="ECO:0000313" key="2">
    <source>
        <dbReference type="Proteomes" id="UP001469553"/>
    </source>
</evidence>
<sequence>MSRLAAFSFLKQILCDTRENDMILVIKSCSSKSHIMPRRSFLDKVKYFLFMSKPELISLPLLTRGTRSVLVLSVTQINMLEYTHTEAIRWWGCYPRFSFKT</sequence>